<evidence type="ECO:0000256" key="9">
    <source>
        <dbReference type="ARBA" id="ARBA00049563"/>
    </source>
</evidence>
<dbReference type="EC" id="2.5.1.75" evidence="10"/>
<dbReference type="KEGG" id="eff:skT53_07110"/>
<evidence type="ECO:0000256" key="6">
    <source>
        <dbReference type="ARBA" id="ARBA00022741"/>
    </source>
</evidence>
<dbReference type="Pfam" id="PF01715">
    <property type="entry name" value="IPPT"/>
    <property type="match status" value="1"/>
</dbReference>
<dbReference type="InterPro" id="IPR027417">
    <property type="entry name" value="P-loop_NTPase"/>
</dbReference>
<dbReference type="InterPro" id="IPR039657">
    <property type="entry name" value="Dimethylallyltransferase"/>
</dbReference>
<comment type="function">
    <text evidence="2 10 12">Catalyzes the transfer of a dimethylallyl group onto the adenine at position 37 in tRNAs that read codons beginning with uridine, leading to the formation of N6-(dimethylallyl)adenosine (i(6)A).</text>
</comment>
<keyword evidence="5 10" id="KW-0819">tRNA processing</keyword>
<dbReference type="Gene3D" id="1.10.20.140">
    <property type="match status" value="1"/>
</dbReference>
<evidence type="ECO:0000256" key="11">
    <source>
        <dbReference type="RuleBase" id="RU003783"/>
    </source>
</evidence>
<dbReference type="GO" id="GO:0052381">
    <property type="term" value="F:tRNA dimethylallyltransferase activity"/>
    <property type="evidence" value="ECO:0007669"/>
    <property type="project" value="UniProtKB-UniRule"/>
</dbReference>
<keyword evidence="4 10" id="KW-0808">Transferase</keyword>
<proteinExistence type="inferred from homology"/>
<feature type="site" description="Interaction with substrate tRNA" evidence="10">
    <location>
        <position position="103"/>
    </location>
</feature>
<dbReference type="InterPro" id="IPR018022">
    <property type="entry name" value="IPT"/>
</dbReference>
<name>A0A7I8DA76_9BACL</name>
<dbReference type="Proteomes" id="UP000593802">
    <property type="component" value="Chromosome"/>
</dbReference>
<dbReference type="RefSeq" id="WP_200759806.1">
    <property type="nucleotide sequence ID" value="NZ_AP023366.1"/>
</dbReference>
<feature type="site" description="Interaction with substrate tRNA" evidence="10">
    <location>
        <position position="126"/>
    </location>
</feature>
<protein>
    <recommendedName>
        <fullName evidence="10">tRNA dimethylallyltransferase</fullName>
        <ecNumber evidence="10">2.5.1.75</ecNumber>
    </recommendedName>
    <alternativeName>
        <fullName evidence="10">Dimethylallyl diphosphate:tRNA dimethylallyltransferase</fullName>
        <shortName evidence="10">DMAPP:tRNA dimethylallyltransferase</shortName>
        <shortName evidence="10">DMATase</shortName>
    </alternativeName>
    <alternativeName>
        <fullName evidence="10">Isopentenyl-diphosphate:tRNA isopentenyltransferase</fullName>
        <shortName evidence="10">IPP transferase</shortName>
        <shortName evidence="10">IPPT</shortName>
        <shortName evidence="10">IPTase</shortName>
    </alternativeName>
</protein>
<comment type="catalytic activity">
    <reaction evidence="9 10 11">
        <text>adenosine(37) in tRNA + dimethylallyl diphosphate = N(6)-dimethylallyladenosine(37) in tRNA + diphosphate</text>
        <dbReference type="Rhea" id="RHEA:26482"/>
        <dbReference type="Rhea" id="RHEA-COMP:10162"/>
        <dbReference type="Rhea" id="RHEA-COMP:10375"/>
        <dbReference type="ChEBI" id="CHEBI:33019"/>
        <dbReference type="ChEBI" id="CHEBI:57623"/>
        <dbReference type="ChEBI" id="CHEBI:74411"/>
        <dbReference type="ChEBI" id="CHEBI:74415"/>
        <dbReference type="EC" id="2.5.1.75"/>
    </reaction>
</comment>
<evidence type="ECO:0000256" key="12">
    <source>
        <dbReference type="RuleBase" id="RU003784"/>
    </source>
</evidence>
<sequence>MNDNCGLVVIAGPTAVGKSKLSVELAIAFDGEIVSADSMQIYRGMDIGTAKITPEEKKGIPHWGIDIIDPDTPFSVSDYRDLADGWLRGIWQRGRLPFLVGGTGLYIRAVTEEYDFSTFSGDAAFREKMEQMARREGPEALHRQLAFVDPATASRLHPNDIRRVIRALEIYEFTGKRLSESKQSHGDTRFPVLKIGLTSENRELLYDRINRRVDLMIEQGLLEEVSGLLRRGAHKDLISMQGIGYKEIIEYLEQRLTLQEAVERIKQGSRRYAKRQLSWFRRDPEIHWFAIDTIPWDQLYNACFKLVKEFRQQVSNTVVIKEDGGTAK</sequence>
<dbReference type="PANTHER" id="PTHR11088">
    <property type="entry name" value="TRNA DIMETHYLALLYLTRANSFERASE"/>
    <property type="match status" value="1"/>
</dbReference>
<evidence type="ECO:0000313" key="14">
    <source>
        <dbReference type="EMBL" id="BCJ85726.1"/>
    </source>
</evidence>
<comment type="similarity">
    <text evidence="3 10 13">Belongs to the IPP transferase family.</text>
</comment>
<evidence type="ECO:0000256" key="1">
    <source>
        <dbReference type="ARBA" id="ARBA00001946"/>
    </source>
</evidence>
<evidence type="ECO:0000256" key="13">
    <source>
        <dbReference type="RuleBase" id="RU003785"/>
    </source>
</evidence>
<dbReference type="NCBIfam" id="TIGR00174">
    <property type="entry name" value="miaA"/>
    <property type="match status" value="1"/>
</dbReference>
<keyword evidence="8 10" id="KW-0460">Magnesium</keyword>
<comment type="subunit">
    <text evidence="10">Monomer.</text>
</comment>
<dbReference type="HAMAP" id="MF_00185">
    <property type="entry name" value="IPP_trans"/>
    <property type="match status" value="1"/>
</dbReference>
<evidence type="ECO:0000256" key="5">
    <source>
        <dbReference type="ARBA" id="ARBA00022694"/>
    </source>
</evidence>
<feature type="binding site" evidence="10">
    <location>
        <begin position="12"/>
        <end position="19"/>
    </location>
    <ligand>
        <name>ATP</name>
        <dbReference type="ChEBI" id="CHEBI:30616"/>
    </ligand>
</feature>
<dbReference type="GO" id="GO:0006400">
    <property type="term" value="P:tRNA modification"/>
    <property type="evidence" value="ECO:0007669"/>
    <property type="project" value="TreeGrafter"/>
</dbReference>
<feature type="region of interest" description="Interaction with substrate tRNA" evidence="10">
    <location>
        <begin position="37"/>
        <end position="40"/>
    </location>
</feature>
<evidence type="ECO:0000256" key="3">
    <source>
        <dbReference type="ARBA" id="ARBA00005842"/>
    </source>
</evidence>
<keyword evidence="15" id="KW-1185">Reference proteome</keyword>
<gene>
    <name evidence="10 14" type="primary">miaA</name>
    <name evidence="14" type="ORF">skT53_07110</name>
</gene>
<comment type="cofactor">
    <cofactor evidence="1 10">
        <name>Mg(2+)</name>
        <dbReference type="ChEBI" id="CHEBI:18420"/>
    </cofactor>
</comment>
<dbReference type="AlphaFoldDB" id="A0A7I8DA76"/>
<comment type="caution">
    <text evidence="10">Lacks conserved residue(s) required for the propagation of feature annotation.</text>
</comment>
<dbReference type="SUPFAM" id="SSF52540">
    <property type="entry name" value="P-loop containing nucleoside triphosphate hydrolases"/>
    <property type="match status" value="1"/>
</dbReference>
<evidence type="ECO:0000256" key="10">
    <source>
        <dbReference type="HAMAP-Rule" id="MF_00185"/>
    </source>
</evidence>
<evidence type="ECO:0000256" key="7">
    <source>
        <dbReference type="ARBA" id="ARBA00022840"/>
    </source>
</evidence>
<organism evidence="14 15">
    <name type="scientific">Effusibacillus dendaii</name>
    <dbReference type="NCBI Taxonomy" id="2743772"/>
    <lineage>
        <taxon>Bacteria</taxon>
        <taxon>Bacillati</taxon>
        <taxon>Bacillota</taxon>
        <taxon>Bacilli</taxon>
        <taxon>Bacillales</taxon>
        <taxon>Alicyclobacillaceae</taxon>
        <taxon>Effusibacillus</taxon>
    </lineage>
</organism>
<dbReference type="Gene3D" id="3.40.50.300">
    <property type="entry name" value="P-loop containing nucleotide triphosphate hydrolases"/>
    <property type="match status" value="1"/>
</dbReference>
<feature type="binding site" evidence="10">
    <location>
        <begin position="14"/>
        <end position="19"/>
    </location>
    <ligand>
        <name>substrate</name>
    </ligand>
</feature>
<keyword evidence="6 10" id="KW-0547">Nucleotide-binding</keyword>
<evidence type="ECO:0000256" key="4">
    <source>
        <dbReference type="ARBA" id="ARBA00022679"/>
    </source>
</evidence>
<keyword evidence="7 10" id="KW-0067">ATP-binding</keyword>
<evidence type="ECO:0000256" key="2">
    <source>
        <dbReference type="ARBA" id="ARBA00003213"/>
    </source>
</evidence>
<dbReference type="EMBL" id="AP023366">
    <property type="protein sequence ID" value="BCJ85726.1"/>
    <property type="molecule type" value="Genomic_DNA"/>
</dbReference>
<dbReference type="PANTHER" id="PTHR11088:SF60">
    <property type="entry name" value="TRNA DIMETHYLALLYLTRANSFERASE"/>
    <property type="match status" value="1"/>
</dbReference>
<accession>A0A7I8DA76</accession>
<evidence type="ECO:0000256" key="8">
    <source>
        <dbReference type="ARBA" id="ARBA00022842"/>
    </source>
</evidence>
<dbReference type="FunFam" id="1.10.20.140:FF:000001">
    <property type="entry name" value="tRNA dimethylallyltransferase"/>
    <property type="match status" value="1"/>
</dbReference>
<reference evidence="14 15" key="1">
    <citation type="submission" date="2020-08" db="EMBL/GenBank/DDBJ databases">
        <title>Complete Genome Sequence of Effusibacillus dendaii Strain skT53, Isolated from Farmland soil.</title>
        <authorList>
            <person name="Konishi T."/>
            <person name="Kawasaki H."/>
        </authorList>
    </citation>
    <scope>NUCLEOTIDE SEQUENCE [LARGE SCALE GENOMIC DNA]</scope>
    <source>
        <strain evidence="15">skT53</strain>
    </source>
</reference>
<dbReference type="GO" id="GO:0005524">
    <property type="term" value="F:ATP binding"/>
    <property type="evidence" value="ECO:0007669"/>
    <property type="project" value="UniProtKB-UniRule"/>
</dbReference>
<evidence type="ECO:0000313" key="15">
    <source>
        <dbReference type="Proteomes" id="UP000593802"/>
    </source>
</evidence>